<keyword evidence="1 4" id="KW-0808">Transferase</keyword>
<evidence type="ECO:0000256" key="2">
    <source>
        <dbReference type="ARBA" id="ARBA00023315"/>
    </source>
</evidence>
<dbReference type="EMBL" id="NFLB01000001">
    <property type="protein sequence ID" value="OUQ06606.1"/>
    <property type="molecule type" value="Genomic_DNA"/>
</dbReference>
<accession>A0A1Y4QD13</accession>
<dbReference type="InterPro" id="IPR016181">
    <property type="entry name" value="Acyl_CoA_acyltransferase"/>
</dbReference>
<gene>
    <name evidence="4" type="ORF">B5E91_01385</name>
</gene>
<evidence type="ECO:0000256" key="1">
    <source>
        <dbReference type="ARBA" id="ARBA00022679"/>
    </source>
</evidence>
<dbReference type="SUPFAM" id="SSF55729">
    <property type="entry name" value="Acyl-CoA N-acyltransferases (Nat)"/>
    <property type="match status" value="1"/>
</dbReference>
<keyword evidence="2" id="KW-0012">Acyltransferase</keyword>
<dbReference type="CDD" id="cd04301">
    <property type="entry name" value="NAT_SF"/>
    <property type="match status" value="1"/>
</dbReference>
<dbReference type="Proteomes" id="UP000196258">
    <property type="component" value="Unassembled WGS sequence"/>
</dbReference>
<dbReference type="PROSITE" id="PS51186">
    <property type="entry name" value="GNAT"/>
    <property type="match status" value="1"/>
</dbReference>
<dbReference type="Pfam" id="PF13420">
    <property type="entry name" value="Acetyltransf_4"/>
    <property type="match status" value="1"/>
</dbReference>
<proteinExistence type="predicted"/>
<evidence type="ECO:0000259" key="3">
    <source>
        <dbReference type="PROSITE" id="PS51186"/>
    </source>
</evidence>
<dbReference type="PANTHER" id="PTHR43072">
    <property type="entry name" value="N-ACETYLTRANSFERASE"/>
    <property type="match status" value="1"/>
</dbReference>
<name>A0A1Y4QD13_9FIRM</name>
<dbReference type="InterPro" id="IPR000182">
    <property type="entry name" value="GNAT_dom"/>
</dbReference>
<protein>
    <submittedName>
        <fullName evidence="4">GNAT family N-acetyltransferase</fullName>
    </submittedName>
</protein>
<comment type="caution">
    <text evidence="4">The sequence shown here is derived from an EMBL/GenBank/DDBJ whole genome shotgun (WGS) entry which is preliminary data.</text>
</comment>
<sequence>MICNFKADKEMFMEIKIEPAKKEDARRLLDIYTPYILNTAITFEYTIPTVEEFEQRIENTLIKYPYLVAKKDDLIVGYAYTSAFKNRAAYDWAVETSIYIDMNYRGLGIGKLLYDELEKITKLQNILNMNACIAIPDEGSVIFHKKMGYLEVAYFHQCGYKFDKWYDMIWMEKIVGEHTLNPPKVIPFSLLDYFN</sequence>
<feature type="domain" description="N-acetyltransferase" evidence="3">
    <location>
        <begin position="15"/>
        <end position="176"/>
    </location>
</feature>
<evidence type="ECO:0000313" key="5">
    <source>
        <dbReference type="Proteomes" id="UP000196258"/>
    </source>
</evidence>
<dbReference type="GO" id="GO:0016747">
    <property type="term" value="F:acyltransferase activity, transferring groups other than amino-acyl groups"/>
    <property type="evidence" value="ECO:0007669"/>
    <property type="project" value="InterPro"/>
</dbReference>
<dbReference type="AlphaFoldDB" id="A0A1Y4QD13"/>
<dbReference type="PANTHER" id="PTHR43072:SF23">
    <property type="entry name" value="UPF0039 PROTEIN C11D3.02C"/>
    <property type="match status" value="1"/>
</dbReference>
<dbReference type="Gene3D" id="3.40.630.30">
    <property type="match status" value="1"/>
</dbReference>
<evidence type="ECO:0000313" key="4">
    <source>
        <dbReference type="EMBL" id="OUQ06606.1"/>
    </source>
</evidence>
<reference evidence="5" key="1">
    <citation type="submission" date="2017-04" db="EMBL/GenBank/DDBJ databases">
        <title>Function of individual gut microbiota members based on whole genome sequencing of pure cultures obtained from chicken caecum.</title>
        <authorList>
            <person name="Medvecky M."/>
            <person name="Cejkova D."/>
            <person name="Polansky O."/>
            <person name="Karasova D."/>
            <person name="Kubasova T."/>
            <person name="Cizek A."/>
            <person name="Rychlik I."/>
        </authorList>
    </citation>
    <scope>NUCLEOTIDE SEQUENCE [LARGE SCALE GENOMIC DNA]</scope>
    <source>
        <strain evidence="5">An149</strain>
    </source>
</reference>
<organism evidence="4 5">
    <name type="scientific">Thomasclavelia spiroformis</name>
    <dbReference type="NCBI Taxonomy" id="29348"/>
    <lineage>
        <taxon>Bacteria</taxon>
        <taxon>Bacillati</taxon>
        <taxon>Bacillota</taxon>
        <taxon>Erysipelotrichia</taxon>
        <taxon>Erysipelotrichales</taxon>
        <taxon>Coprobacillaceae</taxon>
        <taxon>Thomasclavelia</taxon>
    </lineage>
</organism>